<keyword evidence="2" id="KW-1185">Reference proteome</keyword>
<accession>A0A6J8ETQ0</accession>
<proteinExistence type="predicted"/>
<dbReference type="AlphaFoldDB" id="A0A6J8ETQ0"/>
<reference evidence="1 2" key="1">
    <citation type="submission" date="2020-06" db="EMBL/GenBank/DDBJ databases">
        <authorList>
            <person name="Li R."/>
            <person name="Bekaert M."/>
        </authorList>
    </citation>
    <scope>NUCLEOTIDE SEQUENCE [LARGE SCALE GENOMIC DNA]</scope>
    <source>
        <strain evidence="2">wild</strain>
    </source>
</reference>
<sequence length="252" mass="29116">MTSSESLRKTTITFFSTEIDSVQIDNGHTEEDSLQLCDFSHYMFKVFVYIRDRVAYLGVCAMDNLQFCRLKAYIKKQHLKIILLLKISNAVFNFQCPDQSQWKHRANAYCDSFNSYFCLYDRNEKNFTEFCRESPDFETPGYKLLVACSFQGTLDGDSCDHDFYQPFKFLSSGNSRCVHKTSYCNEEGQVVYSNGTVENDILCRCDYTKGYDFIIRPKHPRSCVPSEEDCSCYHKRCSAGYILPPGMLGKSV</sequence>
<dbReference type="Proteomes" id="UP000507470">
    <property type="component" value="Unassembled WGS sequence"/>
</dbReference>
<dbReference type="EMBL" id="CACVKT020009609">
    <property type="protein sequence ID" value="CAC5422511.1"/>
    <property type="molecule type" value="Genomic_DNA"/>
</dbReference>
<evidence type="ECO:0000313" key="1">
    <source>
        <dbReference type="EMBL" id="CAC5422511.1"/>
    </source>
</evidence>
<evidence type="ECO:0000313" key="2">
    <source>
        <dbReference type="Proteomes" id="UP000507470"/>
    </source>
</evidence>
<name>A0A6J8ETQ0_MYTCO</name>
<protein>
    <submittedName>
        <fullName evidence="1">Uncharacterized protein</fullName>
    </submittedName>
</protein>
<organism evidence="1 2">
    <name type="scientific">Mytilus coruscus</name>
    <name type="common">Sea mussel</name>
    <dbReference type="NCBI Taxonomy" id="42192"/>
    <lineage>
        <taxon>Eukaryota</taxon>
        <taxon>Metazoa</taxon>
        <taxon>Spiralia</taxon>
        <taxon>Lophotrochozoa</taxon>
        <taxon>Mollusca</taxon>
        <taxon>Bivalvia</taxon>
        <taxon>Autobranchia</taxon>
        <taxon>Pteriomorphia</taxon>
        <taxon>Mytilida</taxon>
        <taxon>Mytiloidea</taxon>
        <taxon>Mytilidae</taxon>
        <taxon>Mytilinae</taxon>
        <taxon>Mytilus</taxon>
    </lineage>
</organism>
<gene>
    <name evidence="1" type="ORF">MCOR_54557</name>
</gene>